<dbReference type="EMBL" id="JBGOSP010000003">
    <property type="protein sequence ID" value="MFA3836133.1"/>
    <property type="molecule type" value="Genomic_DNA"/>
</dbReference>
<evidence type="ECO:0008006" key="4">
    <source>
        <dbReference type="Google" id="ProtNLM"/>
    </source>
</evidence>
<reference evidence="2 3" key="1">
    <citation type="submission" date="2024-08" db="EMBL/GenBank/DDBJ databases">
        <title>Genome sequence of Streptomyces aureus CACIA-1.46HGO.</title>
        <authorList>
            <person name="Evangelista-Martinez Z."/>
        </authorList>
    </citation>
    <scope>NUCLEOTIDE SEQUENCE [LARGE SCALE GENOMIC DNA]</scope>
    <source>
        <strain evidence="2 3">CACIA-1.46HGO</strain>
    </source>
</reference>
<gene>
    <name evidence="2" type="ORF">ACEG43_08080</name>
</gene>
<feature type="transmembrane region" description="Helical" evidence="1">
    <location>
        <begin position="76"/>
        <end position="96"/>
    </location>
</feature>
<dbReference type="RefSeq" id="WP_372562000.1">
    <property type="nucleotide sequence ID" value="NZ_JBGOSP010000003.1"/>
</dbReference>
<accession>A0ABV4SCT0</accession>
<proteinExistence type="predicted"/>
<dbReference type="Proteomes" id="UP001571476">
    <property type="component" value="Unassembled WGS sequence"/>
</dbReference>
<keyword evidence="1" id="KW-0472">Membrane</keyword>
<name>A0ABV4SCT0_9ACTN</name>
<keyword evidence="1" id="KW-1133">Transmembrane helix</keyword>
<evidence type="ECO:0000313" key="3">
    <source>
        <dbReference type="Proteomes" id="UP001571476"/>
    </source>
</evidence>
<feature type="transmembrane region" description="Helical" evidence="1">
    <location>
        <begin position="117"/>
        <end position="137"/>
    </location>
</feature>
<organism evidence="2 3">
    <name type="scientific">Streptomyces aureus</name>
    <dbReference type="NCBI Taxonomy" id="193461"/>
    <lineage>
        <taxon>Bacteria</taxon>
        <taxon>Bacillati</taxon>
        <taxon>Actinomycetota</taxon>
        <taxon>Actinomycetes</taxon>
        <taxon>Kitasatosporales</taxon>
        <taxon>Streptomycetaceae</taxon>
        <taxon>Streptomyces</taxon>
    </lineage>
</organism>
<feature type="transmembrane region" description="Helical" evidence="1">
    <location>
        <begin position="50"/>
        <end position="70"/>
    </location>
</feature>
<protein>
    <recommendedName>
        <fullName evidence="4">Integral membrane protein</fullName>
    </recommendedName>
</protein>
<keyword evidence="1" id="KW-0812">Transmembrane</keyword>
<sequence>MKVLLRAVRAIDRVAVRAMVNRDRSLARAPRRPGRIQAYGHRHPVRAGGLLGAATAALMVGICAVAGWRFTGAADVLALVAIGTGVGLLFALTLRWERMDKEALEHINRAEPFKAPSVRNAVAWIGGTWVVLTVMWWSEDASQGRDADWLVSAVCAAALTVLISSAGFVVGLVTGRRRRR</sequence>
<comment type="caution">
    <text evidence="2">The sequence shown here is derived from an EMBL/GenBank/DDBJ whole genome shotgun (WGS) entry which is preliminary data.</text>
</comment>
<keyword evidence="3" id="KW-1185">Reference proteome</keyword>
<feature type="transmembrane region" description="Helical" evidence="1">
    <location>
        <begin position="149"/>
        <end position="173"/>
    </location>
</feature>
<evidence type="ECO:0000256" key="1">
    <source>
        <dbReference type="SAM" id="Phobius"/>
    </source>
</evidence>
<evidence type="ECO:0000313" key="2">
    <source>
        <dbReference type="EMBL" id="MFA3836133.1"/>
    </source>
</evidence>